<keyword evidence="1" id="KW-0472">Membrane</keyword>
<gene>
    <name evidence="2" type="ORF">FHX64_002771</name>
</gene>
<evidence type="ECO:0000313" key="2">
    <source>
        <dbReference type="EMBL" id="MBB3188573.1"/>
    </source>
</evidence>
<comment type="caution">
    <text evidence="2">The sequence shown here is derived from an EMBL/GenBank/DDBJ whole genome shotgun (WGS) entry which is preliminary data.</text>
</comment>
<dbReference type="InterPro" id="IPR021670">
    <property type="entry name" value="DUF3256"/>
</dbReference>
<dbReference type="AlphaFoldDB" id="A0A7W5DTU1"/>
<proteinExistence type="predicted"/>
<dbReference type="Proteomes" id="UP000544222">
    <property type="component" value="Unassembled WGS sequence"/>
</dbReference>
<accession>A0A7W5DTU1</accession>
<dbReference type="RefSeq" id="WP_183414320.1">
    <property type="nucleotide sequence ID" value="NZ_JACHYB010000002.1"/>
</dbReference>
<organism evidence="2 3">
    <name type="scientific">Microbacter margulisiae</name>
    <dbReference type="NCBI Taxonomy" id="1350067"/>
    <lineage>
        <taxon>Bacteria</taxon>
        <taxon>Pseudomonadati</taxon>
        <taxon>Bacteroidota</taxon>
        <taxon>Bacteroidia</taxon>
        <taxon>Bacteroidales</taxon>
        <taxon>Porphyromonadaceae</taxon>
        <taxon>Microbacter</taxon>
    </lineage>
</organism>
<keyword evidence="1" id="KW-1133">Transmembrane helix</keyword>
<evidence type="ECO:0000313" key="3">
    <source>
        <dbReference type="Proteomes" id="UP000544222"/>
    </source>
</evidence>
<evidence type="ECO:0000256" key="1">
    <source>
        <dbReference type="SAM" id="Phobius"/>
    </source>
</evidence>
<keyword evidence="3" id="KW-1185">Reference proteome</keyword>
<sequence>MKHANFAHTHVYRESNVSLFSYARMKTTLLRSFLMVSLISVATSIVAKPPTLKQLFMSMPGSVLALDSARRSDLMAYYFDKKVDSVSNGMNGYIHIRLWDENAHHLILQTSRRGTLELQVFDKGNPEFIAISKTVCAPACLSRLSFYTLNWDLLSIPSPDIHASDFLKTTLSAYDSTQAMVWMTPMFVRYSFDASRASIIATCDQKDFLGKSDWKGLQPDMKTSELRFIFHQGEWKPASK</sequence>
<name>A0A7W5DTU1_9PORP</name>
<reference evidence="2 3" key="1">
    <citation type="submission" date="2020-08" db="EMBL/GenBank/DDBJ databases">
        <title>Genomic Encyclopedia of Type Strains, Phase IV (KMG-IV): sequencing the most valuable type-strain genomes for metagenomic binning, comparative biology and taxonomic classification.</title>
        <authorList>
            <person name="Goeker M."/>
        </authorList>
    </citation>
    <scope>NUCLEOTIDE SEQUENCE [LARGE SCALE GENOMIC DNA]</scope>
    <source>
        <strain evidence="2 3">DSM 27471</strain>
    </source>
</reference>
<dbReference type="Pfam" id="PF11644">
    <property type="entry name" value="DUF3256"/>
    <property type="match status" value="1"/>
</dbReference>
<protein>
    <submittedName>
        <fullName evidence="2">Uncharacterized protein</fullName>
    </submittedName>
</protein>
<keyword evidence="1" id="KW-0812">Transmembrane</keyword>
<dbReference type="SUPFAM" id="SSF160925">
    <property type="entry name" value="PG1388-like"/>
    <property type="match status" value="1"/>
</dbReference>
<dbReference type="EMBL" id="JACHYB010000002">
    <property type="protein sequence ID" value="MBB3188573.1"/>
    <property type="molecule type" value="Genomic_DNA"/>
</dbReference>
<feature type="transmembrane region" description="Helical" evidence="1">
    <location>
        <begin position="29"/>
        <end position="47"/>
    </location>
</feature>